<evidence type="ECO:0000313" key="3">
    <source>
        <dbReference type="EMBL" id="TPP51573.1"/>
    </source>
</evidence>
<evidence type="ECO:0000313" key="4">
    <source>
        <dbReference type="Proteomes" id="UP000318821"/>
    </source>
</evidence>
<feature type="compositionally biased region" description="Polar residues" evidence="2">
    <location>
        <begin position="196"/>
        <end position="218"/>
    </location>
</feature>
<feature type="coiled-coil region" evidence="1">
    <location>
        <begin position="314"/>
        <end position="384"/>
    </location>
</feature>
<comment type="caution">
    <text evidence="3">The sequence shown here is derived from an EMBL/GenBank/DDBJ whole genome shotgun (WGS) entry which is preliminary data.</text>
</comment>
<keyword evidence="1" id="KW-0175">Coiled coil</keyword>
<feature type="compositionally biased region" description="Polar residues" evidence="2">
    <location>
        <begin position="70"/>
        <end position="92"/>
    </location>
</feature>
<evidence type="ECO:0000256" key="1">
    <source>
        <dbReference type="SAM" id="Coils"/>
    </source>
</evidence>
<feature type="region of interest" description="Disordered" evidence="2">
    <location>
        <begin position="567"/>
        <end position="634"/>
    </location>
</feature>
<protein>
    <submittedName>
        <fullName evidence="3">Uncharacterized protein</fullName>
    </submittedName>
</protein>
<dbReference type="Proteomes" id="UP000318821">
    <property type="component" value="Unassembled WGS sequence"/>
</dbReference>
<sequence length="713" mass="76447">MDSRRHRVSPLVVPSSAHSRTFSKMTVTSANLVNVSDTNLSLTPTCTSTNERHPLHGAHTPHRRASILEKQQPTPRGSLQWPSTHRSFSSAAATRDSSRHSQVTDRMNAIGVSVSALSQHGRACSSASHTPMSSHDERSEHYSSAFSGAGGRRGYSLGRHSTAPPLVDFGDSPSFSRHSAAHSVCTTALCTPRDGTATSSHGPVASPSMTTEGNSASMSGPPPLYDFEAEAHQLTREQLEERVLQMRAANVVLQTSVLRLRESLATLQEGMRANYADLERRQESIANMLLRRLEATKRRRGKLVAHLCSVEAEKASQETKLRNTTQNIKELSKHLKQEEQEIANRLQRRLERLHAQRKQLDHALEEQTNSLQQLEQLVQEVEEMDQSDSAETSAGCLATQSATATPALPAAPASSATATTSGICVPVHERSSSRMSAASSTTATTTADVAYDPTAMIRYLEEEIAAAESLRTEALSKAEKYVATRERLERRLAREKQQRAEQHSRTQELRQQLQDASTAVNEKEAAQALTMEMEVDRHLSSSRFGGDLISSASSTCATPQLRTVSAVASRGNSASPGVSRPCPGPALQDVDGRPQDPFMLPASSACGAQASSTSHPGHFRGASGVSASMSGCTSLGDPPAAAPAIEALNRLSSSTPLNAPASRDETTISSEGSQHARLLLQDTSCVAAPRPAMPAESTLPSASSMPDAQGPML</sequence>
<feature type="coiled-coil region" evidence="1">
    <location>
        <begin position="457"/>
        <end position="526"/>
    </location>
</feature>
<dbReference type="VEuPathDB" id="TriTrypDB:LDHU3_10.0240"/>
<dbReference type="VEuPathDB" id="TriTrypDB:LdCL_100006600"/>
<dbReference type="EMBL" id="RHLD01000045">
    <property type="protein sequence ID" value="TPP51573.1"/>
    <property type="molecule type" value="Genomic_DNA"/>
</dbReference>
<dbReference type="PANTHER" id="PTHR23159:SF31">
    <property type="entry name" value="CENTROSOME-ASSOCIATED PROTEIN CEP250 ISOFORM X1"/>
    <property type="match status" value="1"/>
</dbReference>
<feature type="region of interest" description="Disordered" evidence="2">
    <location>
        <begin position="121"/>
        <end position="159"/>
    </location>
</feature>
<gene>
    <name evidence="3" type="ORF">CGC20_35960</name>
</gene>
<feature type="region of interest" description="Disordered" evidence="2">
    <location>
        <begin position="194"/>
        <end position="219"/>
    </location>
</feature>
<feature type="region of interest" description="Disordered" evidence="2">
    <location>
        <begin position="70"/>
        <end position="103"/>
    </location>
</feature>
<feature type="region of interest" description="Disordered" evidence="2">
    <location>
        <begin position="682"/>
        <end position="713"/>
    </location>
</feature>
<evidence type="ECO:0000256" key="2">
    <source>
        <dbReference type="SAM" id="MobiDB-lite"/>
    </source>
</evidence>
<proteinExistence type="predicted"/>
<reference evidence="4" key="1">
    <citation type="submission" date="2019-02" db="EMBL/GenBank/DDBJ databases">
        <title>FDA dAtabase for Regulatory Grade micrObial Sequences (FDA-ARGOS): Supporting development and validation of Infectious Disease Dx tests.</title>
        <authorList>
            <person name="Duncan R."/>
            <person name="Fisher C."/>
            <person name="Tallon L."/>
            <person name="Sadzewicz L."/>
            <person name="Sengamalay N."/>
            <person name="Ott S."/>
            <person name="Godinez A."/>
            <person name="Nagaraj S."/>
            <person name="Vavikolanu K."/>
            <person name="Vyas G."/>
            <person name="Nadendla S."/>
            <person name="Aluvathingal J."/>
            <person name="Sichtig H."/>
        </authorList>
    </citation>
    <scope>NUCLEOTIDE SEQUENCE [LARGE SCALE GENOMIC DNA]</scope>
    <source>
        <strain evidence="4">FDAARGOS_360</strain>
    </source>
</reference>
<name>A0A504XSL1_LEIDO</name>
<organism evidence="3 4">
    <name type="scientific">Leishmania donovani</name>
    <dbReference type="NCBI Taxonomy" id="5661"/>
    <lineage>
        <taxon>Eukaryota</taxon>
        <taxon>Discoba</taxon>
        <taxon>Euglenozoa</taxon>
        <taxon>Kinetoplastea</taxon>
        <taxon>Metakinetoplastina</taxon>
        <taxon>Trypanosomatida</taxon>
        <taxon>Trypanosomatidae</taxon>
        <taxon>Leishmaniinae</taxon>
        <taxon>Leishmania</taxon>
    </lineage>
</organism>
<accession>A0A504XSL1</accession>
<dbReference type="AlphaFoldDB" id="A0A504XSL1"/>
<dbReference type="PANTHER" id="PTHR23159">
    <property type="entry name" value="CENTROSOMAL PROTEIN 2"/>
    <property type="match status" value="1"/>
</dbReference>
<dbReference type="VEuPathDB" id="TriTrypDB:LdBPK_100140.1"/>
<feature type="region of interest" description="Disordered" evidence="2">
    <location>
        <begin position="653"/>
        <end position="672"/>
    </location>
</feature>